<sequence length="112" mass="13908">MYRIVCESYRNYIKDFNNNKNDFRYKVILPFSLILDLNKYKKEREKETLKYKKLQDFIFLIKNSIDDYPHFKSFIWTLESRGIRGQYYGVLSDEEFQEQVKILNMFLKLSYW</sequence>
<comment type="caution">
    <text evidence="1">The sequence shown here is derived from an EMBL/GenBank/DDBJ whole genome shotgun (WGS) entry which is preliminary data.</text>
</comment>
<dbReference type="EMBL" id="MCIB01000012">
    <property type="protein sequence ID" value="RKD32291.1"/>
    <property type="molecule type" value="Genomic_DNA"/>
</dbReference>
<dbReference type="OrthoDB" id="1707624at2"/>
<dbReference type="AlphaFoldDB" id="A0A419T4A1"/>
<reference evidence="1 2" key="1">
    <citation type="submission" date="2016-08" db="EMBL/GenBank/DDBJ databases">
        <title>Novel Firmicutes and Novel Genomes.</title>
        <authorList>
            <person name="Poppleton D.I."/>
            <person name="Gribaldo S."/>
        </authorList>
    </citation>
    <scope>NUCLEOTIDE SEQUENCE [LARGE SCALE GENOMIC DNA]</scope>
    <source>
        <strain evidence="1 2">CTT3</strain>
    </source>
</reference>
<organism evidence="1 2">
    <name type="scientific">Thermohalobacter berrensis</name>
    <dbReference type="NCBI Taxonomy" id="99594"/>
    <lineage>
        <taxon>Bacteria</taxon>
        <taxon>Bacillati</taxon>
        <taxon>Bacillota</taxon>
        <taxon>Tissierellia</taxon>
        <taxon>Tissierellales</taxon>
        <taxon>Thermohalobacteraceae</taxon>
        <taxon>Thermohalobacter</taxon>
    </lineage>
</organism>
<dbReference type="RefSeq" id="WP_120168706.1">
    <property type="nucleotide sequence ID" value="NZ_MCIB01000012.1"/>
</dbReference>
<gene>
    <name evidence="1" type="ORF">BET03_02985</name>
</gene>
<name>A0A419T4A1_9FIRM</name>
<proteinExistence type="predicted"/>
<protein>
    <submittedName>
        <fullName evidence="1">Uncharacterized protein</fullName>
    </submittedName>
</protein>
<accession>A0A419T4A1</accession>
<evidence type="ECO:0000313" key="1">
    <source>
        <dbReference type="EMBL" id="RKD32291.1"/>
    </source>
</evidence>
<dbReference type="Proteomes" id="UP000284177">
    <property type="component" value="Unassembled WGS sequence"/>
</dbReference>
<evidence type="ECO:0000313" key="2">
    <source>
        <dbReference type="Proteomes" id="UP000284177"/>
    </source>
</evidence>
<keyword evidence="2" id="KW-1185">Reference proteome</keyword>